<name>A0A0F8VXB7_9ZZZZ</name>
<feature type="non-terminal residue" evidence="1">
    <location>
        <position position="1"/>
    </location>
</feature>
<dbReference type="AlphaFoldDB" id="A0A0F8VXB7"/>
<gene>
    <name evidence="1" type="ORF">LCGC14_3139870</name>
</gene>
<accession>A0A0F8VXB7</accession>
<proteinExistence type="predicted"/>
<organism evidence="1">
    <name type="scientific">marine sediment metagenome</name>
    <dbReference type="NCBI Taxonomy" id="412755"/>
    <lineage>
        <taxon>unclassified sequences</taxon>
        <taxon>metagenomes</taxon>
        <taxon>ecological metagenomes</taxon>
    </lineage>
</organism>
<evidence type="ECO:0000313" key="1">
    <source>
        <dbReference type="EMBL" id="KKK48962.1"/>
    </source>
</evidence>
<comment type="caution">
    <text evidence="1">The sequence shown here is derived from an EMBL/GenBank/DDBJ whole genome shotgun (WGS) entry which is preliminary data.</text>
</comment>
<sequence>LKKMESSINQLFENQGLYDTYAKNAFTYVKNNHDIKIISKKWFELIEKIIDNH</sequence>
<protein>
    <submittedName>
        <fullName evidence="1">Uncharacterized protein</fullName>
    </submittedName>
</protein>
<dbReference type="EMBL" id="LAZR01068799">
    <property type="protein sequence ID" value="KKK48962.1"/>
    <property type="molecule type" value="Genomic_DNA"/>
</dbReference>
<reference evidence="1" key="1">
    <citation type="journal article" date="2015" name="Nature">
        <title>Complex archaea that bridge the gap between prokaryotes and eukaryotes.</title>
        <authorList>
            <person name="Spang A."/>
            <person name="Saw J.H."/>
            <person name="Jorgensen S.L."/>
            <person name="Zaremba-Niedzwiedzka K."/>
            <person name="Martijn J."/>
            <person name="Lind A.E."/>
            <person name="van Eijk R."/>
            <person name="Schleper C."/>
            <person name="Guy L."/>
            <person name="Ettema T.J."/>
        </authorList>
    </citation>
    <scope>NUCLEOTIDE SEQUENCE</scope>
</reference>